<evidence type="ECO:0000313" key="2">
    <source>
        <dbReference type="Proteomes" id="UP000032142"/>
    </source>
</evidence>
<proteinExistence type="predicted"/>
<reference evidence="2" key="1">
    <citation type="submission" date="2014-09" db="EMBL/GenBank/DDBJ databases">
        <authorList>
            <person name="Mudge J."/>
            <person name="Ramaraj T."/>
            <person name="Lindquist I.E."/>
            <person name="Bharti A.K."/>
            <person name="Sundararajan A."/>
            <person name="Cameron C.T."/>
            <person name="Woodward J.E."/>
            <person name="May G.D."/>
            <person name="Brubaker C."/>
            <person name="Broadhvest J."/>
            <person name="Wilkins T.A."/>
        </authorList>
    </citation>
    <scope>NUCLEOTIDE SEQUENCE</scope>
    <source>
        <strain evidence="2">cv. AKA8401</strain>
    </source>
</reference>
<sequence length="32" mass="3892">MRQRRCCRAGRGKWGDIEQILLEAQHRWLRPA</sequence>
<dbReference type="AlphaFoldDB" id="A0A0B0NGA2"/>
<dbReference type="Proteomes" id="UP000032142">
    <property type="component" value="Unassembled WGS sequence"/>
</dbReference>
<name>A0A0B0NGA2_GOSAR</name>
<protein>
    <submittedName>
        <fullName evidence="1">Calmodulin-binding transcription activator 2-like protein</fullName>
    </submittedName>
</protein>
<gene>
    <name evidence="1" type="ORF">F383_02620</name>
</gene>
<accession>A0A0B0NGA2</accession>
<organism evidence="1 2">
    <name type="scientific">Gossypium arboreum</name>
    <name type="common">Tree cotton</name>
    <name type="synonym">Gossypium nanking</name>
    <dbReference type="NCBI Taxonomy" id="29729"/>
    <lineage>
        <taxon>Eukaryota</taxon>
        <taxon>Viridiplantae</taxon>
        <taxon>Streptophyta</taxon>
        <taxon>Embryophyta</taxon>
        <taxon>Tracheophyta</taxon>
        <taxon>Spermatophyta</taxon>
        <taxon>Magnoliopsida</taxon>
        <taxon>eudicotyledons</taxon>
        <taxon>Gunneridae</taxon>
        <taxon>Pentapetalae</taxon>
        <taxon>rosids</taxon>
        <taxon>malvids</taxon>
        <taxon>Malvales</taxon>
        <taxon>Malvaceae</taxon>
        <taxon>Malvoideae</taxon>
        <taxon>Gossypium</taxon>
    </lineage>
</organism>
<dbReference type="EMBL" id="KN394629">
    <property type="protein sequence ID" value="KHG10799.1"/>
    <property type="molecule type" value="Genomic_DNA"/>
</dbReference>
<keyword evidence="2" id="KW-1185">Reference proteome</keyword>
<evidence type="ECO:0000313" key="1">
    <source>
        <dbReference type="EMBL" id="KHG10799.1"/>
    </source>
</evidence>